<dbReference type="PANTHER" id="PTHR33608:SF12">
    <property type="entry name" value="DUF58 DOMAIN-CONTAINING PROTEIN"/>
    <property type="match status" value="1"/>
</dbReference>
<sequence length="333" mass="36662">MALMRERTRTERPAPAAGARAFATLDELLRLKHRARGFSFLPRQPVHSLLAGRHASRLRGRGLNFEELRHYFEGDDTRTIDWLATARLGSPHVRVYSEERDRPVILLVDQRSTMFFGSRRAMKSVAAADAAALAAWRVTSLGDRVGAVVFNDEEVVTVKPRARDQGAVRVLSEVARQNAALEHAASSDRGPGRLNEALSAAARMVAHDGLICVISDLDGADDETRRLVTRLCAHNDVLAVFVQDPLEQNLPDVGRATFSSGQSQIEVDASGASLRRRFLDERVAWRAGLAELSRSRAIPVLPISPDRDVAEQMRELIGRRQAQKLASAGGRSP</sequence>
<name>A0A1T5FF15_9HYPH</name>
<protein>
    <recommendedName>
        <fullName evidence="1">DUF58 domain-containing protein</fullName>
    </recommendedName>
</protein>
<gene>
    <name evidence="2" type="ORF">SAMN05660750_03207</name>
</gene>
<reference evidence="2 3" key="1">
    <citation type="submission" date="2017-02" db="EMBL/GenBank/DDBJ databases">
        <authorList>
            <person name="Peterson S.W."/>
        </authorList>
    </citation>
    <scope>NUCLEOTIDE SEQUENCE [LARGE SCALE GENOMIC DNA]</scope>
    <source>
        <strain evidence="2 3">DSM 9653</strain>
    </source>
</reference>
<dbReference type="OrthoDB" id="9776116at2"/>
<dbReference type="Pfam" id="PF01882">
    <property type="entry name" value="DUF58"/>
    <property type="match status" value="1"/>
</dbReference>
<accession>A0A1T5FF15</accession>
<dbReference type="InterPro" id="IPR002881">
    <property type="entry name" value="DUF58"/>
</dbReference>
<organism evidence="2 3">
    <name type="scientific">Bosea thiooxidans</name>
    <dbReference type="NCBI Taxonomy" id="53254"/>
    <lineage>
        <taxon>Bacteria</taxon>
        <taxon>Pseudomonadati</taxon>
        <taxon>Pseudomonadota</taxon>
        <taxon>Alphaproteobacteria</taxon>
        <taxon>Hyphomicrobiales</taxon>
        <taxon>Boseaceae</taxon>
        <taxon>Bosea</taxon>
    </lineage>
</organism>
<dbReference type="AlphaFoldDB" id="A0A1T5FF15"/>
<evidence type="ECO:0000313" key="2">
    <source>
        <dbReference type="EMBL" id="SKB94769.1"/>
    </source>
</evidence>
<dbReference type="EMBL" id="FUYX01000008">
    <property type="protein sequence ID" value="SKB94769.1"/>
    <property type="molecule type" value="Genomic_DNA"/>
</dbReference>
<dbReference type="RefSeq" id="WP_079591692.1">
    <property type="nucleotide sequence ID" value="NZ_FUYX01000008.1"/>
</dbReference>
<dbReference type="PANTHER" id="PTHR33608">
    <property type="entry name" value="BLL2464 PROTEIN"/>
    <property type="match status" value="1"/>
</dbReference>
<dbReference type="SUPFAM" id="SSF53300">
    <property type="entry name" value="vWA-like"/>
    <property type="match status" value="1"/>
</dbReference>
<evidence type="ECO:0000313" key="3">
    <source>
        <dbReference type="Proteomes" id="UP000190130"/>
    </source>
</evidence>
<proteinExistence type="predicted"/>
<feature type="domain" description="DUF58" evidence="1">
    <location>
        <begin position="67"/>
        <end position="281"/>
    </location>
</feature>
<dbReference type="Proteomes" id="UP000190130">
    <property type="component" value="Unassembled WGS sequence"/>
</dbReference>
<dbReference type="InterPro" id="IPR036465">
    <property type="entry name" value="vWFA_dom_sf"/>
</dbReference>
<evidence type="ECO:0000259" key="1">
    <source>
        <dbReference type="Pfam" id="PF01882"/>
    </source>
</evidence>